<protein>
    <submittedName>
        <fullName evidence="1">Uncharacterized protein</fullName>
    </submittedName>
</protein>
<name>W7TNG5_9STRA</name>
<dbReference type="Proteomes" id="UP000019335">
    <property type="component" value="Chromosome 6"/>
</dbReference>
<dbReference type="EMBL" id="AZIL01000430">
    <property type="protein sequence ID" value="EWM27582.1"/>
    <property type="molecule type" value="Genomic_DNA"/>
</dbReference>
<reference evidence="1 2" key="1">
    <citation type="journal article" date="2014" name="Mol. Plant">
        <title>Chromosome Scale Genome Assembly and Transcriptome Profiling of Nannochloropsis gaditana in Nitrogen Depletion.</title>
        <authorList>
            <person name="Corteggiani Carpinelli E."/>
            <person name="Telatin A."/>
            <person name="Vitulo N."/>
            <person name="Forcato C."/>
            <person name="D'Angelo M."/>
            <person name="Schiavon R."/>
            <person name="Vezzi A."/>
            <person name="Giacometti G.M."/>
            <person name="Morosinotto T."/>
            <person name="Valle G."/>
        </authorList>
    </citation>
    <scope>NUCLEOTIDE SEQUENCE [LARGE SCALE GENOMIC DNA]</scope>
    <source>
        <strain evidence="1 2">B-31</strain>
    </source>
</reference>
<evidence type="ECO:0000313" key="1">
    <source>
        <dbReference type="EMBL" id="EWM27582.1"/>
    </source>
</evidence>
<keyword evidence="2" id="KW-1185">Reference proteome</keyword>
<evidence type="ECO:0000313" key="2">
    <source>
        <dbReference type="Proteomes" id="UP000019335"/>
    </source>
</evidence>
<comment type="caution">
    <text evidence="1">The sequence shown here is derived from an EMBL/GenBank/DDBJ whole genome shotgun (WGS) entry which is preliminary data.</text>
</comment>
<accession>W7TNG5</accession>
<proteinExistence type="predicted"/>
<sequence length="111" mass="13240">MVHVRHLSGRQRDRFCAFSCAGEGQERRKEKNLSSDFQPEKQELPIISVDVVTVIVTRKSWHEFTLSFGDTTRRRNKRLREQSEESEDTKITFQIVYYYFDWLVVLSMSTF</sequence>
<dbReference type="AlphaFoldDB" id="W7TNG5"/>
<organism evidence="1 2">
    <name type="scientific">Nannochloropsis gaditana</name>
    <dbReference type="NCBI Taxonomy" id="72520"/>
    <lineage>
        <taxon>Eukaryota</taxon>
        <taxon>Sar</taxon>
        <taxon>Stramenopiles</taxon>
        <taxon>Ochrophyta</taxon>
        <taxon>Eustigmatophyceae</taxon>
        <taxon>Eustigmatales</taxon>
        <taxon>Monodopsidaceae</taxon>
        <taxon>Nannochloropsis</taxon>
    </lineage>
</organism>
<gene>
    <name evidence="1" type="ORF">Naga_100015g42</name>
</gene>